<gene>
    <name evidence="2" type="ORF">FGO68_gene12246</name>
</gene>
<name>A0A8J8SXZ2_HALGN</name>
<proteinExistence type="predicted"/>
<dbReference type="OrthoDB" id="285875at2759"/>
<dbReference type="AlphaFoldDB" id="A0A8J8SXZ2"/>
<comment type="caution">
    <text evidence="2">The sequence shown here is derived from an EMBL/GenBank/DDBJ whole genome shotgun (WGS) entry which is preliminary data.</text>
</comment>
<protein>
    <submittedName>
        <fullName evidence="2">Uncharacterized protein</fullName>
    </submittedName>
</protein>
<evidence type="ECO:0000313" key="3">
    <source>
        <dbReference type="Proteomes" id="UP000785679"/>
    </source>
</evidence>
<organism evidence="2 3">
    <name type="scientific">Halteria grandinella</name>
    <dbReference type="NCBI Taxonomy" id="5974"/>
    <lineage>
        <taxon>Eukaryota</taxon>
        <taxon>Sar</taxon>
        <taxon>Alveolata</taxon>
        <taxon>Ciliophora</taxon>
        <taxon>Intramacronucleata</taxon>
        <taxon>Spirotrichea</taxon>
        <taxon>Stichotrichia</taxon>
        <taxon>Sporadotrichida</taxon>
        <taxon>Halteriidae</taxon>
        <taxon>Halteria</taxon>
    </lineage>
</organism>
<keyword evidence="1" id="KW-0732">Signal</keyword>
<feature type="chain" id="PRO_5035329755" evidence="1">
    <location>
        <begin position="18"/>
        <end position="173"/>
    </location>
</feature>
<sequence length="173" mass="20680">MKFFLIYLIVLVNSTLDYPYSCDCQEHDNSDTCAAHQCLWNETEIGTKKCRVKDCSERDDDVLINKFRLLDVWLLVNFTQLIEHRVIHKEYKLKLVNRFQVVMNWMFRRLALHMLEEYVKSISVGTILLPRPVNQFLLVLMQLQKQNVITFLQMNCHHYFPRQHIVTGQEMCV</sequence>
<dbReference type="Proteomes" id="UP000785679">
    <property type="component" value="Unassembled WGS sequence"/>
</dbReference>
<evidence type="ECO:0000256" key="1">
    <source>
        <dbReference type="SAM" id="SignalP"/>
    </source>
</evidence>
<feature type="signal peptide" evidence="1">
    <location>
        <begin position="1"/>
        <end position="17"/>
    </location>
</feature>
<keyword evidence="3" id="KW-1185">Reference proteome</keyword>
<accession>A0A8J8SXZ2</accession>
<evidence type="ECO:0000313" key="2">
    <source>
        <dbReference type="EMBL" id="TNV74987.1"/>
    </source>
</evidence>
<reference evidence="2" key="1">
    <citation type="submission" date="2019-06" db="EMBL/GenBank/DDBJ databases">
        <authorList>
            <person name="Zheng W."/>
        </authorList>
    </citation>
    <scope>NUCLEOTIDE SEQUENCE</scope>
    <source>
        <strain evidence="2">QDHG01</strain>
    </source>
</reference>
<dbReference type="EMBL" id="RRYP01016532">
    <property type="protein sequence ID" value="TNV74987.1"/>
    <property type="molecule type" value="Genomic_DNA"/>
</dbReference>